<gene>
    <name evidence="9" type="ORF">IAA61_08950</name>
</gene>
<name>A0A9D1MCV4_9FIRM</name>
<dbReference type="Proteomes" id="UP000824109">
    <property type="component" value="Unassembled WGS sequence"/>
</dbReference>
<evidence type="ECO:0000313" key="9">
    <source>
        <dbReference type="EMBL" id="HIU57916.1"/>
    </source>
</evidence>
<reference evidence="9" key="2">
    <citation type="journal article" date="2021" name="PeerJ">
        <title>Extensive microbial diversity within the chicken gut microbiome revealed by metagenomics and culture.</title>
        <authorList>
            <person name="Gilroy R."/>
            <person name="Ravi A."/>
            <person name="Getino M."/>
            <person name="Pursley I."/>
            <person name="Horton D.L."/>
            <person name="Alikhan N.F."/>
            <person name="Baker D."/>
            <person name="Gharbi K."/>
            <person name="Hall N."/>
            <person name="Watson M."/>
            <person name="Adriaenssens E.M."/>
            <person name="Foster-Nyarko E."/>
            <person name="Jarju S."/>
            <person name="Secka A."/>
            <person name="Antonio M."/>
            <person name="Oren A."/>
            <person name="Chaudhuri R.R."/>
            <person name="La Ragione R."/>
            <person name="Hildebrand F."/>
            <person name="Pallen M.J."/>
        </authorList>
    </citation>
    <scope>NUCLEOTIDE SEQUENCE</scope>
    <source>
        <strain evidence="9">USAMLcec3-3695</strain>
    </source>
</reference>
<dbReference type="Pfam" id="PF02687">
    <property type="entry name" value="FtsX"/>
    <property type="match status" value="2"/>
</dbReference>
<dbReference type="PANTHER" id="PTHR30572:SF4">
    <property type="entry name" value="ABC TRANSPORTER PERMEASE YTRF"/>
    <property type="match status" value="1"/>
</dbReference>
<keyword evidence="2" id="KW-1003">Cell membrane</keyword>
<keyword evidence="5 7" id="KW-0472">Membrane</keyword>
<feature type="domain" description="ABC3 transporter permease C-terminal" evidence="8">
    <location>
        <begin position="669"/>
        <end position="785"/>
    </location>
</feature>
<dbReference type="InterPro" id="IPR003838">
    <property type="entry name" value="ABC3_permease_C"/>
</dbReference>
<evidence type="ECO:0000256" key="2">
    <source>
        <dbReference type="ARBA" id="ARBA00022475"/>
    </source>
</evidence>
<dbReference type="PANTHER" id="PTHR30572">
    <property type="entry name" value="MEMBRANE COMPONENT OF TRANSPORTER-RELATED"/>
    <property type="match status" value="1"/>
</dbReference>
<dbReference type="InterPro" id="IPR050250">
    <property type="entry name" value="Macrolide_Exporter_MacB"/>
</dbReference>
<feature type="transmembrane region" description="Helical" evidence="7">
    <location>
        <begin position="362"/>
        <end position="382"/>
    </location>
</feature>
<feature type="domain" description="ABC3 transporter permease C-terminal" evidence="8">
    <location>
        <begin position="271"/>
        <end position="394"/>
    </location>
</feature>
<organism evidence="9 10">
    <name type="scientific">Candidatus Ornithomonoglobus merdipullorum</name>
    <dbReference type="NCBI Taxonomy" id="2840895"/>
    <lineage>
        <taxon>Bacteria</taxon>
        <taxon>Bacillati</taxon>
        <taxon>Bacillota</taxon>
        <taxon>Clostridia</taxon>
        <taxon>Candidatus Ornithomonoglobus</taxon>
    </lineage>
</organism>
<feature type="transmembrane region" description="Helical" evidence="7">
    <location>
        <begin position="435"/>
        <end position="456"/>
    </location>
</feature>
<feature type="transmembrane region" description="Helical" evidence="7">
    <location>
        <begin position="660"/>
        <end position="682"/>
    </location>
</feature>
<feature type="transmembrane region" description="Helical" evidence="7">
    <location>
        <begin position="264"/>
        <end position="285"/>
    </location>
</feature>
<evidence type="ECO:0000256" key="7">
    <source>
        <dbReference type="SAM" id="Phobius"/>
    </source>
</evidence>
<proteinExistence type="inferred from homology"/>
<comment type="subcellular location">
    <subcellularLocation>
        <location evidence="1">Cell membrane</location>
        <topology evidence="1">Multi-pass membrane protein</topology>
    </subcellularLocation>
</comment>
<evidence type="ECO:0000259" key="8">
    <source>
        <dbReference type="Pfam" id="PF02687"/>
    </source>
</evidence>
<evidence type="ECO:0000256" key="4">
    <source>
        <dbReference type="ARBA" id="ARBA00022989"/>
    </source>
</evidence>
<accession>A0A9D1MCV4</accession>
<evidence type="ECO:0000256" key="5">
    <source>
        <dbReference type="ARBA" id="ARBA00023136"/>
    </source>
</evidence>
<evidence type="ECO:0000313" key="10">
    <source>
        <dbReference type="Proteomes" id="UP000824109"/>
    </source>
</evidence>
<keyword evidence="4 7" id="KW-1133">Transmembrane helix</keyword>
<evidence type="ECO:0000256" key="6">
    <source>
        <dbReference type="ARBA" id="ARBA00038076"/>
    </source>
</evidence>
<dbReference type="AlphaFoldDB" id="A0A9D1MCV4"/>
<reference evidence="9" key="1">
    <citation type="submission" date="2020-10" db="EMBL/GenBank/DDBJ databases">
        <authorList>
            <person name="Gilroy R."/>
        </authorList>
    </citation>
    <scope>NUCLEOTIDE SEQUENCE</scope>
    <source>
        <strain evidence="9">USAMLcec3-3695</strain>
    </source>
</reference>
<feature type="transmembrane region" description="Helical" evidence="7">
    <location>
        <begin position="21"/>
        <end position="40"/>
    </location>
</feature>
<protein>
    <submittedName>
        <fullName evidence="9">FtsX-like permease family protein</fullName>
    </submittedName>
</protein>
<comment type="caution">
    <text evidence="9">The sequence shown here is derived from an EMBL/GenBank/DDBJ whole genome shotgun (WGS) entry which is preliminary data.</text>
</comment>
<dbReference type="GO" id="GO:0005886">
    <property type="term" value="C:plasma membrane"/>
    <property type="evidence" value="ECO:0007669"/>
    <property type="project" value="UniProtKB-SubCell"/>
</dbReference>
<sequence length="794" mass="85837">MRSYLSLIPISARVRKKQNRMTLFCIITAVLLVTAVFSMADMGVRMETRHSVESHGNWHIRLTGISDDTAEDIAARRDVAAVSRYAVTNIDMTYDYSIGGIKTALCGIDGAFAADIMNYFTDGSQLEGVNDIMLTENAKALLGVETGDTVALETPAGSTEFVVSGFRSGNDIYVNSNGGETSALLVQDDELGAFMDTETFRRICRDNGTAFETVCYVMFDGSAGAVKRAVSDIKSRYGISDENIEYNTILMASMGLSDNSYINGFYLAAAVLFVLILIAGVLMISGSMNSNIAERTKFFGMLRCIGASRRQVINFVRIEALNWCKTAVPIGVGLGIAISWILCAVLRYIVRGEFADIEVFGVSVIGIACGVLVGVLTVLFAAHAPARRASRVSPVTAASGNSDDTGKVSHAVNTRFFGIETALGIRHAVSAKKNLVLMTGSFALSIILFLSFSVLVELVGCLIPQSSSAPDLEISCADTSNSIDAGFRDRIASLPYVEHVLSRSLAENVPAELGAAAQDSVDIISYDEYQLTLLEKDDALRSGSDITKMYGDSGYVLTIYDEGNPLEVGDRIMVNGEELEIAGVLRSSPFSNDGTTGGKIDIICSEGTFAALTGEYGSVILDIQLTRDADDEDVSEIRGMTYGKYEFRDRRSEADKSMYWAFRLFVYGFLAVIASITLFNIINSVSMSVSARINQYGAMRAVGMEFGQTIRMIAAETLVYAVLGCIAGCAVGLPLSRFLYGYLITSHFGYNTWEMPYSLLAVIILFVFAASAAAVAVPYRRIKSMSVSETVNEL</sequence>
<dbReference type="GO" id="GO:0022857">
    <property type="term" value="F:transmembrane transporter activity"/>
    <property type="evidence" value="ECO:0007669"/>
    <property type="project" value="TreeGrafter"/>
</dbReference>
<keyword evidence="3 7" id="KW-0812">Transmembrane</keyword>
<evidence type="ECO:0000256" key="1">
    <source>
        <dbReference type="ARBA" id="ARBA00004651"/>
    </source>
</evidence>
<feature type="transmembrane region" description="Helical" evidence="7">
    <location>
        <begin position="327"/>
        <end position="350"/>
    </location>
</feature>
<feature type="transmembrane region" description="Helical" evidence="7">
    <location>
        <begin position="718"/>
        <end position="739"/>
    </location>
</feature>
<comment type="similarity">
    <text evidence="6">Belongs to the ABC-4 integral membrane protein family.</text>
</comment>
<feature type="transmembrane region" description="Helical" evidence="7">
    <location>
        <begin position="759"/>
        <end position="779"/>
    </location>
</feature>
<evidence type="ECO:0000256" key="3">
    <source>
        <dbReference type="ARBA" id="ARBA00022692"/>
    </source>
</evidence>
<dbReference type="EMBL" id="DVNB01000090">
    <property type="protein sequence ID" value="HIU57916.1"/>
    <property type="molecule type" value="Genomic_DNA"/>
</dbReference>